<dbReference type="RefSeq" id="NP_001285496.1">
    <property type="nucleotide sequence ID" value="NM_001298567.1"/>
</dbReference>
<dbReference type="GO" id="GO:0007480">
    <property type="term" value="P:imaginal disc-derived leg morphogenesis"/>
    <property type="evidence" value="ECO:0000315"/>
    <property type="project" value="FlyBase"/>
</dbReference>
<dbReference type="GO" id="GO:0005737">
    <property type="term" value="C:cytoplasm"/>
    <property type="evidence" value="ECO:0000318"/>
    <property type="project" value="GO_Central"/>
</dbReference>
<dbReference type="Reactome" id="R-DME-9013424">
    <property type="pathway name" value="RHOV GTPase cycle"/>
</dbReference>
<name>X2JEI9_DROME</name>
<reference evidence="5 7" key="8">
    <citation type="journal article" date="2007" name="Science">
        <title>Sequence finishing and mapping of Drosophila melanogaster heterochromatin.</title>
        <authorList>
            <person name="Hoskins R.A."/>
            <person name="Carlson J.W."/>
            <person name="Kennedy C."/>
            <person name="Acevedo D."/>
            <person name="Evans-Holm M."/>
            <person name="Frise E."/>
            <person name="Wan K.H."/>
            <person name="Park S."/>
            <person name="Mendez-Lago M."/>
            <person name="Rossi F."/>
            <person name="Villasante A."/>
            <person name="Dimitri P."/>
            <person name="Karpen G.H."/>
            <person name="Celniker S.E."/>
        </authorList>
    </citation>
    <scope>NUCLEOTIDE SEQUENCE [LARGE SCALE GENOMIC DNA]</scope>
    <source>
        <strain evidence="7">Berkeley</strain>
    </source>
</reference>
<evidence type="ECO:0000313" key="7">
    <source>
        <dbReference type="Proteomes" id="UP000000803"/>
    </source>
</evidence>
<dbReference type="ExpressionAtlas" id="X2JEI9">
    <property type="expression patterns" value="baseline and differential"/>
</dbReference>
<feature type="region of interest" description="Disordered" evidence="2">
    <location>
        <begin position="2027"/>
        <end position="2053"/>
    </location>
</feature>
<dbReference type="SUPFAM" id="SSF50156">
    <property type="entry name" value="PDZ domain-like"/>
    <property type="match status" value="1"/>
</dbReference>
<evidence type="ECO:0000256" key="2">
    <source>
        <dbReference type="SAM" id="MobiDB-lite"/>
    </source>
</evidence>
<reference evidence="5 7" key="2">
    <citation type="journal article" date="2002" name="Genome Biol.">
        <title>Finishing a whole-genome shotgun: release 3 of the Drosophila melanogaster euchromatic genome sequence.</title>
        <authorList>
            <person name="Celniker S.E."/>
            <person name="Wheeler D.A."/>
            <person name="Kronmiller B."/>
            <person name="Carlson J.W."/>
            <person name="Halpern A."/>
            <person name="Patel S."/>
            <person name="Adams M."/>
            <person name="Champe M."/>
            <person name="Dugan S.P."/>
            <person name="Frise E."/>
            <person name="Hodgson A."/>
            <person name="George R.A."/>
            <person name="Hoskins R.A."/>
            <person name="Laverty T."/>
            <person name="Muzny D.M."/>
            <person name="Nelson C.R."/>
            <person name="Pacleb J.M."/>
            <person name="Park S."/>
            <person name="Pfeiffer B.D."/>
            <person name="Richards S."/>
            <person name="Sodergren E.J."/>
            <person name="Svirskas R."/>
            <person name="Tabor P.E."/>
            <person name="Wan K."/>
            <person name="Stapleton M."/>
            <person name="Sutton G.G."/>
            <person name="Venter C."/>
            <person name="Weinstock G."/>
            <person name="Scherer S.E."/>
            <person name="Myers E.W."/>
            <person name="Gibbs R.A."/>
            <person name="Rubin G.M."/>
        </authorList>
    </citation>
    <scope>NUCLEOTIDE SEQUENCE [LARGE SCALE GENOMIC DNA]</scope>
    <source>
        <strain evidence="7">Berkeley</strain>
    </source>
</reference>
<dbReference type="FunFam" id="2.30.42.10:FF:000296">
    <property type="entry name" value="Rho GTPase activating protein at 19D, isoform D"/>
    <property type="match status" value="1"/>
</dbReference>
<dbReference type="OrthoDB" id="6281275at2759"/>
<feature type="compositionally biased region" description="Low complexity" evidence="2">
    <location>
        <begin position="1585"/>
        <end position="1596"/>
    </location>
</feature>
<dbReference type="SUPFAM" id="SSF48350">
    <property type="entry name" value="GTPase activation domain, GAP"/>
    <property type="match status" value="1"/>
</dbReference>
<feature type="compositionally biased region" description="Low complexity" evidence="2">
    <location>
        <begin position="681"/>
        <end position="691"/>
    </location>
</feature>
<feature type="region of interest" description="Disordered" evidence="2">
    <location>
        <begin position="1117"/>
        <end position="1139"/>
    </location>
</feature>
<dbReference type="SMR" id="X2JEI9"/>
<keyword evidence="1" id="KW-0343">GTPase activation</keyword>
<dbReference type="Reactome" id="R-DME-9013405">
    <property type="pathway name" value="RHOD GTPase cycle"/>
</dbReference>
<feature type="compositionally biased region" description="Basic residues" evidence="2">
    <location>
        <begin position="2027"/>
        <end position="2038"/>
    </location>
</feature>
<feature type="region of interest" description="Disordered" evidence="2">
    <location>
        <begin position="1842"/>
        <end position="1882"/>
    </location>
</feature>
<dbReference type="Reactome" id="R-DME-9013149">
    <property type="pathway name" value="RAC1 GTPase cycle"/>
</dbReference>
<dbReference type="GO" id="GO:0005886">
    <property type="term" value="C:plasma membrane"/>
    <property type="evidence" value="ECO:0000318"/>
    <property type="project" value="GO_Central"/>
</dbReference>
<feature type="region of interest" description="Disordered" evidence="2">
    <location>
        <begin position="1733"/>
        <end position="1758"/>
    </location>
</feature>
<feature type="compositionally biased region" description="Low complexity" evidence="2">
    <location>
        <begin position="801"/>
        <end position="820"/>
    </location>
</feature>
<feature type="region of interest" description="Disordered" evidence="2">
    <location>
        <begin position="1806"/>
        <end position="1825"/>
    </location>
</feature>
<dbReference type="CTD" id="33048"/>
<dbReference type="InterPro" id="IPR050729">
    <property type="entry name" value="Rho-GAP"/>
</dbReference>
<feature type="compositionally biased region" description="Low complexity" evidence="2">
    <location>
        <begin position="2170"/>
        <end position="2188"/>
    </location>
</feature>
<dbReference type="Bgee" id="FBgn0031118">
    <property type="expression patterns" value="Expressed in adult olfactory receptor neuron Ir75d in antenna and 292 other cell types or tissues"/>
</dbReference>
<keyword evidence="8" id="KW-1267">Proteomics identification</keyword>
<feature type="region of interest" description="Disordered" evidence="2">
    <location>
        <begin position="395"/>
        <end position="447"/>
    </location>
</feature>
<feature type="domain" description="PDZ" evidence="3">
    <location>
        <begin position="151"/>
        <end position="208"/>
    </location>
</feature>
<feature type="region of interest" description="Disordered" evidence="2">
    <location>
        <begin position="1476"/>
        <end position="1527"/>
    </location>
</feature>
<dbReference type="GeneID" id="33048"/>
<feature type="compositionally biased region" description="Low complexity" evidence="2">
    <location>
        <begin position="397"/>
        <end position="409"/>
    </location>
</feature>
<dbReference type="OMA" id="QQHRQVM"/>
<dbReference type="PROSITE" id="PS50238">
    <property type="entry name" value="RHOGAP"/>
    <property type="match status" value="1"/>
</dbReference>
<feature type="region of interest" description="Disordered" evidence="2">
    <location>
        <begin position="1163"/>
        <end position="1187"/>
    </location>
</feature>
<dbReference type="Reactome" id="R-DME-6798695">
    <property type="pathway name" value="Neutrophil degranulation"/>
</dbReference>
<dbReference type="Gene3D" id="2.30.42.10">
    <property type="match status" value="1"/>
</dbReference>
<reference evidence="5 7" key="4">
    <citation type="journal article" date="2002" name="Genome Biol.">
        <title>The transposable elements of the Drosophila melanogaster euchromatin: a genomics perspective.</title>
        <authorList>
            <person name="Kaminker J.S."/>
            <person name="Bergman C.M."/>
            <person name="Kronmiller B."/>
            <person name="Carlson J."/>
            <person name="Svirskas R."/>
            <person name="Patel S."/>
            <person name="Frise E."/>
            <person name="Wheeler D.A."/>
            <person name="Lewis S.E."/>
            <person name="Rubin G.M."/>
            <person name="Ashburner M."/>
            <person name="Celniker S.E."/>
        </authorList>
    </citation>
    <scope>NUCLEOTIDE SEQUENCE [LARGE SCALE GENOMIC DNA]</scope>
    <source>
        <strain evidence="7">Berkeley</strain>
    </source>
</reference>
<feature type="compositionally biased region" description="Low complexity" evidence="2">
    <location>
        <begin position="2092"/>
        <end position="2106"/>
    </location>
</feature>
<dbReference type="Reactome" id="R-DME-9013148">
    <property type="pathway name" value="CDC42 GTPase cycle"/>
</dbReference>
<protein>
    <submittedName>
        <fullName evidence="5">Rho GTPase activating protein at 19D, isoform D</fullName>
    </submittedName>
</protein>
<feature type="compositionally biased region" description="Low complexity" evidence="2">
    <location>
        <begin position="466"/>
        <end position="514"/>
    </location>
</feature>
<organism evidence="5 7">
    <name type="scientific">Drosophila melanogaster</name>
    <name type="common">Fruit fly</name>
    <dbReference type="NCBI Taxonomy" id="7227"/>
    <lineage>
        <taxon>Eukaryota</taxon>
        <taxon>Metazoa</taxon>
        <taxon>Ecdysozoa</taxon>
        <taxon>Arthropoda</taxon>
        <taxon>Hexapoda</taxon>
        <taxon>Insecta</taxon>
        <taxon>Pterygota</taxon>
        <taxon>Neoptera</taxon>
        <taxon>Endopterygota</taxon>
        <taxon>Diptera</taxon>
        <taxon>Brachycera</taxon>
        <taxon>Muscomorpha</taxon>
        <taxon>Ephydroidea</taxon>
        <taxon>Drosophilidae</taxon>
        <taxon>Drosophila</taxon>
        <taxon>Sophophora</taxon>
    </lineage>
</organism>
<feature type="region of interest" description="Disordered" evidence="2">
    <location>
        <begin position="801"/>
        <end position="833"/>
    </location>
</feature>
<dbReference type="CDD" id="cd04395">
    <property type="entry name" value="RhoGAP_ARHGAP21"/>
    <property type="match status" value="1"/>
</dbReference>
<feature type="compositionally biased region" description="Low complexity" evidence="2">
    <location>
        <begin position="307"/>
        <end position="323"/>
    </location>
</feature>
<dbReference type="SMART" id="SM00228">
    <property type="entry name" value="PDZ"/>
    <property type="match status" value="1"/>
</dbReference>
<dbReference type="FunFam" id="1.10.555.10:FF:000058">
    <property type="entry name" value="GTPase-activating protein pac-1"/>
    <property type="match status" value="1"/>
</dbReference>
<feature type="compositionally biased region" description="Low complexity" evidence="2">
    <location>
        <begin position="1869"/>
        <end position="1878"/>
    </location>
</feature>
<dbReference type="GO" id="GO:0007264">
    <property type="term" value="P:small GTPase-mediated signal transduction"/>
    <property type="evidence" value="ECO:0000318"/>
    <property type="project" value="GO_Central"/>
</dbReference>
<dbReference type="Reactome" id="R-DME-9013423">
    <property type="pathway name" value="RAC3 GTPase cycle"/>
</dbReference>
<dbReference type="DNASU" id="33048"/>
<feature type="compositionally biased region" description="Low complexity" evidence="2">
    <location>
        <begin position="332"/>
        <end position="341"/>
    </location>
</feature>
<feature type="domain" description="Rho-GAP" evidence="4">
    <location>
        <begin position="1224"/>
        <end position="1417"/>
    </location>
</feature>
<feature type="region of interest" description="Disordered" evidence="2">
    <location>
        <begin position="1653"/>
        <end position="1680"/>
    </location>
</feature>
<feature type="region of interest" description="Disordered" evidence="2">
    <location>
        <begin position="277"/>
        <end position="383"/>
    </location>
</feature>
<accession>X2JEI9</accession>
<reference evidence="5 7" key="3">
    <citation type="journal article" date="2002" name="Genome Biol.">
        <title>Annotation of the Drosophila melanogaster euchromatic genome: a systematic review.</title>
        <authorList>
            <person name="Misra S."/>
            <person name="Crosby M.A."/>
            <person name="Mungall C.J."/>
            <person name="Matthews B.B."/>
            <person name="Campbell K.S."/>
            <person name="Hradecky P."/>
            <person name="Huang Y."/>
            <person name="Kaminker J.S."/>
            <person name="Millburn G.H."/>
            <person name="Prochnik S.E."/>
            <person name="Smith C.D."/>
            <person name="Tupy J.L."/>
            <person name="Whitfied E.J."/>
            <person name="Bayraktaroglu L."/>
            <person name="Berman B.P."/>
            <person name="Bettencourt B.R."/>
            <person name="Celniker S.E."/>
            <person name="de Grey A.D."/>
            <person name="Drysdale R.A."/>
            <person name="Harris N.L."/>
            <person name="Richter J."/>
            <person name="Russo S."/>
            <person name="Schroeder A.J."/>
            <person name="Shu S.Q."/>
            <person name="Stapleton M."/>
            <person name="Yamada C."/>
            <person name="Ashburner M."/>
            <person name="Gelbart W.M."/>
            <person name="Rubin G.M."/>
            <person name="Lewis S.E."/>
        </authorList>
    </citation>
    <scope>GENOME REANNOTATION</scope>
    <source>
        <strain evidence="7">Berkeley</strain>
    </source>
</reference>
<feature type="compositionally biased region" description="Low complexity" evidence="2">
    <location>
        <begin position="1603"/>
        <end position="1619"/>
    </location>
</feature>
<dbReference type="STRING" id="7227.FBpp0309351"/>
<feature type="compositionally biased region" description="Low complexity" evidence="2">
    <location>
        <begin position="366"/>
        <end position="382"/>
    </location>
</feature>
<dbReference type="InterPro" id="IPR036034">
    <property type="entry name" value="PDZ_sf"/>
</dbReference>
<dbReference type="GO" id="GO:0007266">
    <property type="term" value="P:Rho protein signal transduction"/>
    <property type="evidence" value="ECO:0000250"/>
    <property type="project" value="FlyBase"/>
</dbReference>
<dbReference type="FlyBase" id="FBgn0031118">
    <property type="gene designation" value="RhoGAP19D"/>
</dbReference>
<dbReference type="InterPro" id="IPR001478">
    <property type="entry name" value="PDZ"/>
</dbReference>
<dbReference type="SMART" id="SM00324">
    <property type="entry name" value="RhoGAP"/>
    <property type="match status" value="1"/>
</dbReference>
<dbReference type="GO" id="GO:0005096">
    <property type="term" value="F:GTPase activator activity"/>
    <property type="evidence" value="ECO:0000250"/>
    <property type="project" value="FlyBase"/>
</dbReference>
<reference evidence="5 7" key="11">
    <citation type="journal article" date="2015" name="Genome Res.">
        <title>The Release 6 reference sequence of the Drosophila melanogaster genome.</title>
        <authorList>
            <person name="Hoskins R.A."/>
            <person name="Carlson J.W."/>
            <person name="Wan K.H."/>
            <person name="Park S."/>
            <person name="Mendez I."/>
            <person name="Galle S.E."/>
            <person name="Booth B.W."/>
            <person name="Pfeiffer B.D."/>
            <person name="George R.A."/>
            <person name="Svirskas R."/>
            <person name="Krzywinski M."/>
            <person name="Schein J."/>
            <person name="Accardo M.C."/>
            <person name="Damia E."/>
            <person name="Messina G."/>
            <person name="Mendez-Lago M."/>
            <person name="de Pablos B."/>
            <person name="Demakova O.V."/>
            <person name="Andreyeva E.N."/>
            <person name="Boldyreva L.V."/>
            <person name="Marra M."/>
            <person name="Carvalho A.B."/>
            <person name="Dimitri P."/>
            <person name="Villasante A."/>
            <person name="Zhimulev I.F."/>
            <person name="Rubin G.M."/>
            <person name="Karpen G.H."/>
            <person name="Celniker S.E."/>
        </authorList>
    </citation>
    <scope>NUCLEOTIDE SEQUENCE [LARGE SCALE GENOMIC DNA]</scope>
    <source>
        <strain evidence="7">Berkeley</strain>
    </source>
</reference>
<evidence type="ECO:0000313" key="5">
    <source>
        <dbReference type="EMBL" id="AHN59966.1"/>
    </source>
</evidence>
<feature type="compositionally biased region" description="Pro residues" evidence="2">
    <location>
        <begin position="821"/>
        <end position="833"/>
    </location>
</feature>
<feature type="region of interest" description="Disordered" evidence="2">
    <location>
        <begin position="677"/>
        <end position="698"/>
    </location>
</feature>
<reference evidence="5 7" key="9">
    <citation type="journal article" date="2015" name="G3 (Bethesda)">
        <title>Gene Model Annotations for Drosophila melanogaster: Impact of High-Throughput Data.</title>
        <authorList>
            <consortium name="FlyBase Consortium"/>
            <person name="Matthews B.B."/>
            <person name="Dos Santos G."/>
            <person name="Crosby M.A."/>
            <person name="Emmert D.B."/>
            <person name="St Pierre S.E."/>
            <person name="Gramates L.S."/>
            <person name="Zhou P."/>
            <person name="Schroeder A.J."/>
            <person name="Falls K."/>
            <person name="Strelets V."/>
            <person name="Russo S.M."/>
            <person name="Gelbart W.M."/>
            <person name="null"/>
        </authorList>
    </citation>
    <scope>NUCLEOTIDE SEQUENCE [LARGE SCALE GENOMIC DNA]</scope>
    <source>
        <strain evidence="7">Berkeley</strain>
    </source>
</reference>
<evidence type="ECO:0000256" key="1">
    <source>
        <dbReference type="ARBA" id="ARBA00022468"/>
    </source>
</evidence>
<dbReference type="PANTHER" id="PTHR23176:SF0">
    <property type="entry name" value="RHO GTPASE ACTIVATING PROTEIN AT 19D, ISOFORM D"/>
    <property type="match status" value="1"/>
</dbReference>
<feature type="compositionally biased region" description="Low complexity" evidence="2">
    <location>
        <begin position="2120"/>
        <end position="2144"/>
    </location>
</feature>
<reference evidence="5 7" key="7">
    <citation type="journal article" date="2007" name="Science">
        <title>The Release 5.1 annotation of Drosophila melanogaster heterochromatin.</title>
        <authorList>
            <person name="Smith C.D."/>
            <person name="Shu S."/>
            <person name="Mungall C.J."/>
            <person name="Karpen G.H."/>
        </authorList>
    </citation>
    <scope>NUCLEOTIDE SEQUENCE [LARGE SCALE GENOMIC DNA]</scope>
    <source>
        <strain evidence="7">Berkeley</strain>
    </source>
</reference>
<dbReference type="BioGRID-ORCS" id="33048">
    <property type="hits" value="0 hits in 3 CRISPR screens"/>
</dbReference>
<feature type="region of interest" description="Disordered" evidence="2">
    <location>
        <begin position="108"/>
        <end position="140"/>
    </location>
</feature>
<feature type="region of interest" description="Disordered" evidence="2">
    <location>
        <begin position="2081"/>
        <end position="2191"/>
    </location>
</feature>
<proteinExistence type="evidence at protein level"/>
<dbReference type="VEuPathDB" id="VectorBase:FBgn0031118"/>
<dbReference type="PROSITE" id="PS50106">
    <property type="entry name" value="PDZ"/>
    <property type="match status" value="1"/>
</dbReference>
<feature type="compositionally biased region" description="Basic and acidic residues" evidence="2">
    <location>
        <begin position="1174"/>
        <end position="1187"/>
    </location>
</feature>
<reference evidence="5 7" key="1">
    <citation type="journal article" date="2000" name="Science">
        <title>The genome sequence of Drosophila melanogaster.</title>
        <authorList>
            <person name="Adams M.D."/>
            <person name="Celniker S.E."/>
            <person name="Holt R.A."/>
            <person name="Evans C.A."/>
            <person name="Gocayne J.D."/>
            <person name="Amanatides P.G."/>
            <person name="Scherer S.E."/>
            <person name="Li P.W."/>
            <person name="Hoskins R.A."/>
            <person name="Galle R.F."/>
            <person name="George R.A."/>
            <person name="Lewis S.E."/>
            <person name="Richards S."/>
            <person name="Ashburner M."/>
            <person name="Henderson S.N."/>
            <person name="Sutton G.G."/>
            <person name="Wortman J.R."/>
            <person name="Yandell M.D."/>
            <person name="Zhang Q."/>
            <person name="Chen L.X."/>
            <person name="Brandon R.C."/>
            <person name="Rogers Y.H."/>
            <person name="Blazej R.G."/>
            <person name="Champe M."/>
            <person name="Pfeiffer B.D."/>
            <person name="Wan K.H."/>
            <person name="Doyle C."/>
            <person name="Baxter E.G."/>
            <person name="Helt G."/>
            <person name="Nelson C.R."/>
            <person name="Gabor G.L."/>
            <person name="Abril J.F."/>
            <person name="Agbayani A."/>
            <person name="An H.J."/>
            <person name="Andrews-Pfannkoch C."/>
            <person name="Baldwin D."/>
            <person name="Ballew R.M."/>
            <person name="Basu A."/>
            <person name="Baxendale J."/>
            <person name="Bayraktaroglu L."/>
            <person name="Beasley E.M."/>
            <person name="Beeson K.Y."/>
            <person name="Benos P.V."/>
            <person name="Berman B.P."/>
            <person name="Bhandari D."/>
            <person name="Bolshakov S."/>
            <person name="Borkova D."/>
            <person name="Botchan M.R."/>
            <person name="Bouck J."/>
            <person name="Brokstein P."/>
            <person name="Brottier P."/>
            <person name="Burtis K.C."/>
            <person name="Busam D.A."/>
            <person name="Butler H."/>
            <person name="Cadieu E."/>
            <person name="Center A."/>
            <person name="Chandra I."/>
            <person name="Cherry J.M."/>
            <person name="Cawley S."/>
            <person name="Dahlke C."/>
            <person name="Davenport L.B."/>
            <person name="Davies P."/>
            <person name="de Pablos B."/>
            <person name="Delcher A."/>
            <person name="Deng Z."/>
            <person name="Mays A.D."/>
            <person name="Dew I."/>
            <person name="Dietz S.M."/>
            <person name="Dodson K."/>
            <person name="Doup L.E."/>
            <person name="Downes M."/>
            <person name="Dugan-Rocha S."/>
            <person name="Dunkov B.C."/>
            <person name="Dunn P."/>
            <person name="Durbin K.J."/>
            <person name="Evangelista C.C."/>
            <person name="Ferraz C."/>
            <person name="Ferriera S."/>
            <person name="Fleischmann W."/>
            <person name="Fosler C."/>
            <person name="Gabrielian A.E."/>
            <person name="Garg N.S."/>
            <person name="Gelbart W.M."/>
            <person name="Glasser K."/>
            <person name="Glodek A."/>
            <person name="Gong F."/>
            <person name="Gorrell J.H."/>
            <person name="Gu Z."/>
            <person name="Guan P."/>
            <person name="Harris M."/>
            <person name="Harris N.L."/>
            <person name="Harvey D."/>
            <person name="Heiman T.J."/>
            <person name="Hernandez J.R."/>
            <person name="Houck J."/>
            <person name="Hostin D."/>
            <person name="Houston K.A."/>
            <person name="Howland T.J."/>
            <person name="Wei M.H."/>
            <person name="Ibegwam C."/>
            <person name="Jalali M."/>
            <person name="Kalush F."/>
            <person name="Karpen G.H."/>
            <person name="Ke Z."/>
            <person name="Kennison J.A."/>
            <person name="Ketchum K.A."/>
            <person name="Kimmel B.E."/>
            <person name="Kodira C.D."/>
            <person name="Kraft C."/>
            <person name="Kravitz S."/>
            <person name="Kulp D."/>
            <person name="Lai Z."/>
            <person name="Lasko P."/>
            <person name="Lei Y."/>
            <person name="Levitsky A.A."/>
            <person name="Li J."/>
            <person name="Li Z."/>
            <person name="Liang Y."/>
            <person name="Lin X."/>
            <person name="Liu X."/>
            <person name="Mattei B."/>
            <person name="McIntosh T.C."/>
            <person name="McLeod M.P."/>
            <person name="McPherson D."/>
            <person name="Merkulov G."/>
            <person name="Milshina N.V."/>
            <person name="Mobarry C."/>
            <person name="Morris J."/>
            <person name="Moshrefi A."/>
            <person name="Mount S.M."/>
            <person name="Moy M."/>
            <person name="Murphy B."/>
            <person name="Murphy L."/>
            <person name="Muzny D.M."/>
            <person name="Nelson D.L."/>
            <person name="Nelson D.R."/>
            <person name="Nelson K.A."/>
            <person name="Nixon K."/>
            <person name="Nusskern D.R."/>
            <person name="Pacleb J.M."/>
            <person name="Palazzolo M."/>
            <person name="Pittman G.S."/>
            <person name="Pan S."/>
            <person name="Pollard J."/>
            <person name="Puri V."/>
            <person name="Reese M.G."/>
            <person name="Reinert K."/>
            <person name="Remington K."/>
            <person name="Saunders R.D."/>
            <person name="Scheeler F."/>
            <person name="Shen H."/>
            <person name="Shue B.C."/>
            <person name="Siden-Kiamos I."/>
            <person name="Simpson M."/>
            <person name="Skupski M.P."/>
            <person name="Smith T."/>
            <person name="Spier E."/>
            <person name="Spradling A.C."/>
            <person name="Stapleton M."/>
            <person name="Strong R."/>
            <person name="Sun E."/>
            <person name="Svirskas R."/>
            <person name="Tector C."/>
            <person name="Turner R."/>
            <person name="Venter E."/>
            <person name="Wang A.H."/>
            <person name="Wang X."/>
            <person name="Wang Z.Y."/>
            <person name="Wassarman D.A."/>
            <person name="Weinstock G.M."/>
            <person name="Weissenbach J."/>
            <person name="Williams S.M."/>
            <person name="WoodageT"/>
            <person name="Worley K.C."/>
            <person name="Wu D."/>
            <person name="Yang S."/>
            <person name="Yao Q.A."/>
            <person name="Ye J."/>
            <person name="Yeh R.F."/>
            <person name="Zaveri J.S."/>
            <person name="Zhan M."/>
            <person name="Zhang G."/>
            <person name="Zhao Q."/>
            <person name="Zheng L."/>
            <person name="Zheng X.H."/>
            <person name="Zhong F.N."/>
            <person name="Zhong W."/>
            <person name="Zhou X."/>
            <person name="Zhu S."/>
            <person name="Zhu X."/>
            <person name="Smith H.O."/>
            <person name="Gibbs R.A."/>
            <person name="Myers E.W."/>
            <person name="Rubin G.M."/>
            <person name="Venter J.C."/>
        </authorList>
    </citation>
    <scope>NUCLEOTIDE SEQUENCE [LARGE SCALE GENOMIC DNA]</scope>
    <source>
        <strain evidence="7">Berkeley</strain>
    </source>
</reference>
<evidence type="ECO:0000259" key="3">
    <source>
        <dbReference type="PROSITE" id="PS50106"/>
    </source>
</evidence>
<dbReference type="InterPro" id="IPR000198">
    <property type="entry name" value="RhoGAP_dom"/>
</dbReference>
<feature type="region of interest" description="Disordered" evidence="2">
    <location>
        <begin position="465"/>
        <end position="516"/>
    </location>
</feature>
<dbReference type="Gene3D" id="1.10.555.10">
    <property type="entry name" value="Rho GTPase activation protein"/>
    <property type="match status" value="1"/>
</dbReference>
<dbReference type="Reactome" id="R-DME-9035034">
    <property type="pathway name" value="RHOF GTPase cycle"/>
</dbReference>
<dbReference type="InterPro" id="IPR008936">
    <property type="entry name" value="Rho_GTPase_activation_prot"/>
</dbReference>
<feature type="compositionally biased region" description="Low complexity" evidence="2">
    <location>
        <begin position="110"/>
        <end position="127"/>
    </location>
</feature>
<evidence type="ECO:0007829" key="8">
    <source>
        <dbReference type="PeptideAtlas" id="X2JEI9"/>
    </source>
</evidence>
<dbReference type="EMBL" id="AE014298">
    <property type="protein sequence ID" value="AHN59966.1"/>
    <property type="molecule type" value="Genomic_DNA"/>
</dbReference>
<dbReference type="GlyGen" id="X2JEI9">
    <property type="glycosylation" value="2 sites"/>
</dbReference>
<dbReference type="FunCoup" id="X2JEI9">
    <property type="interactions" value="243"/>
</dbReference>
<dbReference type="Pfam" id="PF00620">
    <property type="entry name" value="RhoGAP"/>
    <property type="match status" value="1"/>
</dbReference>
<dbReference type="InParanoid" id="X2JEI9"/>
<reference evidence="5 7" key="10">
    <citation type="journal article" date="2015" name="G3 (Bethesda)">
        <title>Gene Model Annotations for Drosophila melanogaster: The Rule-Benders.</title>
        <authorList>
            <consortium name="FlyBase Consortium"/>
            <person name="Crosby M.A."/>
            <person name="Gramates L.S."/>
            <person name="Dos Santos G."/>
            <person name="Matthews B.B."/>
            <person name="St Pierre S.E."/>
            <person name="Zhou P."/>
            <person name="Schroeder A.J."/>
            <person name="Falls K."/>
            <person name="Emmert D.B."/>
            <person name="Russo S.M."/>
            <person name="Gelbart W.M."/>
            <person name="null"/>
        </authorList>
    </citation>
    <scope>NUCLEOTIDE SEQUENCE [LARGE SCALE GENOMIC DNA]</scope>
    <source>
        <strain evidence="7">Berkeley</strain>
    </source>
</reference>
<sequence length="2206" mass="232296">MLQNSNGAAAAHSAASAVATPAAAASAAAAAAAAAVAAAANNAALAASSIQPKLIVIRRRPNQGFGFTLRHFIAYPPEDDQASSSASGLVSGSATAATAASVSTNWPQEASSAAGSNSGSSSSVGVAGITGLEPTSPTSLPPYQVKAMETIFIKEVQANGPAHYANLQTGDRVLMVNNQPIAGIAYSTIVSMIKQTPAVLTLHVVPKECDVLQMHYTSIAHTPESNRLTMSTHSPSLLANGSHKTTFPAAAAVAAPPHQHQQQQQQLISYPAVAAVTTSTPAGSPQSQSQSQSHSHPNTHHAPSLHGGSRSGSITSTASGGITVLSQPFYPQQQQQQQQQQQHRHPALTGGSSSIDFGDMAHGLRQHQQQQQHLYQQQQQHHQFMRANQPPNLTVLSASSATNTPTPTARQPKSATSHNQALYAVGAGPSSAAGSGSGSLSGGSENSDLMIRLRESIKQKEEFLKSPVPASMSSASSINGNQAQSSSPAQQQHLQQHQQHFFPSHTPPGGVQVVVPPPRSRHQVMLKQQQQQQQQHQQHHVLGYDMYHSGGKLVQRSSTAPGSVCHQHQQQQQHHLYHQQQHQQLQQTQHRQVMINNNAKYAKDLDYFETLQETGVTNKVFERKLVSHMSKGFDPFKPLSINTSALESSASTSSTSATTTVKKQSVLYESLQQHPLAKYHQTQQQTTTTTTVDGQTSSRMELHKATLANATIDPVPVGSSKFVTLPDKPDKGSSVATLADIAESSAAAIVDSASGSGNVVRRYKPLSSSSFDEGKPMRRISYLRATNNETDFNAEAAAGGDAAATGASGPASASAASSAPGPTPSSAPAPAPAPAPLPISIPIPVAAVVEPQKTKSLVEEHPDPTYDVIGGTGGGHEFIETPNGLEDVRLSAHGSRRASMSSDMRSSIHIDAELNGKYVPNELEAFETEIEIKSSCINGKRMSEYRSWRQVKLEIKGDLLRIYSGRHAKSEHNVIELDIRNFKFFDESMDKKKYLIRMQSKPSPSGAHLASLGNELNLDEGHDKLLTSSGSSSANEPAANAASALTASTSSSTCSSGPYTEILFKTKSSNEMKRLFGLLQWKDSLNYDDNEHQPQGKQLAEPQKTVASASYLDDVQGGASAADSSPLSSHSGGIADASGSHHVSALPAAAAIVAATSDSISPVMKARKSSSHKHIPDKDLGSPKSKNWKDLLFRRGGSGSGGVSHHDLASPSACAAKQIGSIGVPLRSCPMSKVNAYVPHLVEVCTNIVETKGLGVVGIYRIPGNKAAISELSELVNTKDFQFESCASDDRWEDVNVVSSLLKLFIRSLPDALMPASYYINFIEADKKFGLERIVLLREIVESLPRHPYETMKHLIRHLCRVSGNCDVNRMEPKNLAIIFGPSIIRTPNDTLETAVKDMKHQCRIVELLVTQYDYFFEGGSLPDIAEVSGGTAAVSAAQPQQQTQEDQTSMLLHNLSKIERITERETTRTSRFMPQLRRKTHGKRSAVNSDTYSGESVLVSGSSSNTTTTTTTTTHTTSSTSSSNTITTTISTTTIQQRRAQRKAVQSICDQALILLLPTPVSSVSLPFQSLDYAKASASASASASSTASTSSSSTLHSGGKASASSSSSSTTKFSSSSSSACSTTAVAISSSISATSSKLLSANFKKRSTGGFLGSRSSHQTRKASLDEKDSGQSSGSLGHSLGVGINLAKEQQRSSVDISILLTDDDSSSRLSDTGSMSLTTITDTLDSKLRNLRSGSESNDENGSPEFPKNRRHTLGQPLHMHSENIPYADESPERLFHQFCNPLETAPLSLHLSRSCTATNTIGGDEKPSKQSGGVAPLPPSLLKAAHKLQHSATVPIHQGSSTAPTSGAATPVGTPTGSGGAGAIPSRSSSSSVTTLTKSIQPRFSNYLSYERGNAAAGGAERVVGSAGGAASDDDSEGSTTSDPKEKLLLGERPSPSFFIERYNKKRRDHRLFRSASFNCRNYSTRHITAQTSGGVAAGVSGGVAGAVAVGVACCQALSTTGLTKDEKTDMNLTKKRQIQNKQNRSIKRRHTVGGPHDYSASNGGCSNHSHGHDLAAINYNHHNRHHQQQLLKLGSATSGGGGSGAAAAETTTTTTTTTTVLRRLGTGQAGAEASVALPASSSGSSSNNNNSPQSDGSNGNGGGVAGVASNAPPTGVGVGGNNSSGSSSNSSSTSTTPAGNGDQVLEVGIRIKNISRGRF</sequence>
<dbReference type="Pfam" id="PF00595">
    <property type="entry name" value="PDZ"/>
    <property type="match status" value="1"/>
</dbReference>
<dbReference type="PANTHER" id="PTHR23176">
    <property type="entry name" value="RHO/RAC/CDC GTPASE-ACTIVATING PROTEIN"/>
    <property type="match status" value="1"/>
</dbReference>
<feature type="compositionally biased region" description="Low complexity" evidence="2">
    <location>
        <begin position="277"/>
        <end position="296"/>
    </location>
</feature>
<feature type="compositionally biased region" description="Polar residues" evidence="2">
    <location>
        <begin position="411"/>
        <end position="420"/>
    </location>
</feature>
<reference evidence="5 7" key="6">
    <citation type="journal article" date="2005" name="PLoS Comput. Biol.">
        <title>Combined evidence annotation of transposable elements in genome sequences.</title>
        <authorList>
            <person name="Quesneville H."/>
            <person name="Bergman C.M."/>
            <person name="Andrieu O."/>
            <person name="Autard D."/>
            <person name="Nouaud D."/>
            <person name="Ashburner M."/>
            <person name="Anxolabehere D."/>
        </authorList>
    </citation>
    <scope>NUCLEOTIDE SEQUENCE [LARGE SCALE GENOMIC DNA]</scope>
    <source>
        <strain evidence="7">Berkeley</strain>
    </source>
</reference>
<evidence type="ECO:0000259" key="4">
    <source>
        <dbReference type="PROSITE" id="PS50238"/>
    </source>
</evidence>
<feature type="compositionally biased region" description="Polar residues" evidence="2">
    <location>
        <begin position="1844"/>
        <end position="1854"/>
    </location>
</feature>
<dbReference type="AlphaFoldDB" id="X2JEI9"/>
<keyword evidence="7" id="KW-1185">Reference proteome</keyword>
<feature type="region of interest" description="Disordered" evidence="2">
    <location>
        <begin position="1911"/>
        <end position="1937"/>
    </location>
</feature>
<evidence type="ECO:0000313" key="6">
    <source>
        <dbReference type="FlyBase" id="FBgn0031118"/>
    </source>
</evidence>
<dbReference type="AGR" id="FB:FBgn0031118"/>
<reference evidence="5 7" key="5">
    <citation type="journal article" date="2002" name="Genome Biol.">
        <title>Heterochromatic sequences in a Drosophila whole-genome shotgun assembly.</title>
        <authorList>
            <person name="Hoskins R.A."/>
            <person name="Smith C.D."/>
            <person name="Carlson J.W."/>
            <person name="Carvalho A.B."/>
            <person name="Halpern A."/>
            <person name="Kaminker J.S."/>
            <person name="Kennedy C."/>
            <person name="Mungall C.J."/>
            <person name="Sullivan B.A."/>
            <person name="Sutton G.G."/>
            <person name="Yasuhara J.C."/>
            <person name="Wakimoto B.T."/>
            <person name="Myers E.W."/>
            <person name="Celniker S.E."/>
            <person name="Rubin G.M."/>
            <person name="Karpen G.H."/>
        </authorList>
    </citation>
    <scope>NUCLEOTIDE SEQUENCE [LARGE SCALE GENOMIC DNA]</scope>
    <source>
        <strain evidence="7">Berkeley</strain>
    </source>
</reference>
<dbReference type="Reactome" id="R-DME-8980692">
    <property type="pathway name" value="RHOA GTPase cycle"/>
</dbReference>
<gene>
    <name evidence="5 6" type="primary">RhoGAP19D</name>
    <name evidence="5" type="synonym">1412</name>
    <name evidence="5" type="synonym">Dmel\CG1412</name>
    <name evidence="5 6" type="ORF">CG1412</name>
    <name evidence="5" type="ORF">Dmel_CG1412</name>
</gene>
<dbReference type="Proteomes" id="UP000000803">
    <property type="component" value="Chromosome X"/>
</dbReference>
<dbReference type="PhylomeDB" id="X2JEI9"/>
<feature type="compositionally biased region" description="Low complexity" evidence="2">
    <location>
        <begin position="2153"/>
        <end position="2162"/>
    </location>
</feature>
<feature type="region of interest" description="Disordered" evidence="2">
    <location>
        <begin position="1585"/>
        <end position="1619"/>
    </location>
</feature>
<feature type="compositionally biased region" description="Low complexity" evidence="2">
    <location>
        <begin position="1503"/>
        <end position="1527"/>
    </location>
</feature>